<keyword evidence="3" id="KW-1185">Reference proteome</keyword>
<keyword evidence="1" id="KW-1133">Transmembrane helix</keyword>
<evidence type="ECO:0000256" key="1">
    <source>
        <dbReference type="SAM" id="Phobius"/>
    </source>
</evidence>
<proteinExistence type="predicted"/>
<keyword evidence="1" id="KW-0812">Transmembrane</keyword>
<protein>
    <submittedName>
        <fullName evidence="2">Uncharacterized protein</fullName>
    </submittedName>
</protein>
<feature type="transmembrane region" description="Helical" evidence="1">
    <location>
        <begin position="89"/>
        <end position="108"/>
    </location>
</feature>
<sequence>MKHVYKVLAYLVAIEVAVQAAMAVWGDAGLGKWISEGGVLDKSFSESGGTPFPEVAGLIGHALNGMFVIPAIALLLLISSFWAKVPGAVKAAGLVLLLVVLQVTFGVVGHSVPLVGAVHGLNALLLFTAALYAARRGAAVSPPVTTQPQPAAGHAA</sequence>
<evidence type="ECO:0000313" key="3">
    <source>
        <dbReference type="Proteomes" id="UP000661607"/>
    </source>
</evidence>
<evidence type="ECO:0000313" key="2">
    <source>
        <dbReference type="EMBL" id="MBE1562072.1"/>
    </source>
</evidence>
<gene>
    <name evidence="2" type="ORF">H4W81_004851</name>
</gene>
<dbReference type="EMBL" id="JADBEF010000001">
    <property type="protein sequence ID" value="MBE1562072.1"/>
    <property type="molecule type" value="Genomic_DNA"/>
</dbReference>
<comment type="caution">
    <text evidence="2">The sequence shown here is derived from an EMBL/GenBank/DDBJ whole genome shotgun (WGS) entry which is preliminary data.</text>
</comment>
<feature type="transmembrane region" description="Helical" evidence="1">
    <location>
        <begin position="7"/>
        <end position="25"/>
    </location>
</feature>
<organism evidence="2 3">
    <name type="scientific">Nonomuraea africana</name>
    <dbReference type="NCBI Taxonomy" id="46171"/>
    <lineage>
        <taxon>Bacteria</taxon>
        <taxon>Bacillati</taxon>
        <taxon>Actinomycetota</taxon>
        <taxon>Actinomycetes</taxon>
        <taxon>Streptosporangiales</taxon>
        <taxon>Streptosporangiaceae</taxon>
        <taxon>Nonomuraea</taxon>
    </lineage>
</organism>
<accession>A0ABR9KJ78</accession>
<dbReference type="Proteomes" id="UP000661607">
    <property type="component" value="Unassembled WGS sequence"/>
</dbReference>
<keyword evidence="1" id="KW-0472">Membrane</keyword>
<name>A0ABR9KJ78_9ACTN</name>
<feature type="transmembrane region" description="Helical" evidence="1">
    <location>
        <begin position="55"/>
        <end position="77"/>
    </location>
</feature>
<dbReference type="RefSeq" id="WP_192776876.1">
    <property type="nucleotide sequence ID" value="NZ_BAAASY010000034.1"/>
</dbReference>
<reference evidence="2 3" key="1">
    <citation type="submission" date="2020-10" db="EMBL/GenBank/DDBJ databases">
        <title>Sequencing the genomes of 1000 actinobacteria strains.</title>
        <authorList>
            <person name="Klenk H.-P."/>
        </authorList>
    </citation>
    <scope>NUCLEOTIDE SEQUENCE [LARGE SCALE GENOMIC DNA]</scope>
    <source>
        <strain evidence="2 3">DSM 43748</strain>
    </source>
</reference>
<feature type="transmembrane region" description="Helical" evidence="1">
    <location>
        <begin position="114"/>
        <end position="134"/>
    </location>
</feature>